<dbReference type="InterPro" id="IPR001387">
    <property type="entry name" value="Cro/C1-type_HTH"/>
</dbReference>
<dbReference type="PROSITE" id="PS50943">
    <property type="entry name" value="HTH_CROC1"/>
    <property type="match status" value="1"/>
</dbReference>
<dbReference type="GO" id="GO:0005829">
    <property type="term" value="C:cytosol"/>
    <property type="evidence" value="ECO:0007669"/>
    <property type="project" value="TreeGrafter"/>
</dbReference>
<dbReference type="Proteomes" id="UP000183400">
    <property type="component" value="Unassembled WGS sequence"/>
</dbReference>
<dbReference type="PANTHER" id="PTHR46797">
    <property type="entry name" value="HTH-TYPE TRANSCRIPTIONAL REGULATOR"/>
    <property type="match status" value="1"/>
</dbReference>
<evidence type="ECO:0000259" key="2">
    <source>
        <dbReference type="PROSITE" id="PS50943"/>
    </source>
</evidence>
<evidence type="ECO:0000313" key="4">
    <source>
        <dbReference type="Proteomes" id="UP000183400"/>
    </source>
</evidence>
<dbReference type="InterPro" id="IPR010982">
    <property type="entry name" value="Lambda_DNA-bd_dom_sf"/>
</dbReference>
<accession>A0A1H3G5T4</accession>
<keyword evidence="4" id="KW-1185">Reference proteome</keyword>
<dbReference type="Gene3D" id="2.60.120.10">
    <property type="entry name" value="Jelly Rolls"/>
    <property type="match status" value="1"/>
</dbReference>
<protein>
    <submittedName>
        <fullName evidence="3">Transcriptional regulator, XRE family with cupin sensor</fullName>
    </submittedName>
</protein>
<dbReference type="EMBL" id="FNNP01000030">
    <property type="protein sequence ID" value="SDX98693.1"/>
    <property type="molecule type" value="Genomic_DNA"/>
</dbReference>
<keyword evidence="1" id="KW-0238">DNA-binding</keyword>
<dbReference type="SUPFAM" id="SSF47413">
    <property type="entry name" value="lambda repressor-like DNA-binding domains"/>
    <property type="match status" value="1"/>
</dbReference>
<organism evidence="3 4">
    <name type="scientific">Ruegeria halocynthiae</name>
    <dbReference type="NCBI Taxonomy" id="985054"/>
    <lineage>
        <taxon>Bacteria</taxon>
        <taxon>Pseudomonadati</taxon>
        <taxon>Pseudomonadota</taxon>
        <taxon>Alphaproteobacteria</taxon>
        <taxon>Rhodobacterales</taxon>
        <taxon>Roseobacteraceae</taxon>
        <taxon>Ruegeria</taxon>
    </lineage>
</organism>
<name>A0A1H3G5T4_9RHOB</name>
<dbReference type="GO" id="GO:0003700">
    <property type="term" value="F:DNA-binding transcription factor activity"/>
    <property type="evidence" value="ECO:0007669"/>
    <property type="project" value="TreeGrafter"/>
</dbReference>
<dbReference type="PANTHER" id="PTHR46797:SF10">
    <property type="entry name" value="BLR1115 PROTEIN"/>
    <property type="match status" value="1"/>
</dbReference>
<dbReference type="AlphaFoldDB" id="A0A1H3G5T4"/>
<reference evidence="4" key="1">
    <citation type="submission" date="2016-10" db="EMBL/GenBank/DDBJ databases">
        <authorList>
            <person name="Varghese N."/>
            <person name="Submissions S."/>
        </authorList>
    </citation>
    <scope>NUCLEOTIDE SEQUENCE [LARGE SCALE GENOMIC DNA]</scope>
    <source>
        <strain evidence="4">DSM 27839</strain>
    </source>
</reference>
<gene>
    <name evidence="3" type="ORF">SAMN05444358_1301</name>
</gene>
<sequence length="207" mass="22358">MGEWNLAPEIHNWQIATMVEAAVSQSLKAHRQKRSLTIQKLADASGVSRAMISKIERGDAVPTTSVLGKLAEALDTSISQLIGGRVASSAVVVRAEDQPEYRDPRSGFVRRSLSPLYHGRGVDFVQNSLPPGQATEPFPSHRAGVEEHLFVQSGQLAVTVGSEIHKLSAGDFLFYPANQEHSFHNTGNDEAVFFIVIDGTGAQAANK</sequence>
<dbReference type="SMART" id="SM00530">
    <property type="entry name" value="HTH_XRE"/>
    <property type="match status" value="1"/>
</dbReference>
<dbReference type="InterPro" id="IPR014710">
    <property type="entry name" value="RmlC-like_jellyroll"/>
</dbReference>
<feature type="domain" description="HTH cro/C1-type" evidence="2">
    <location>
        <begin position="27"/>
        <end position="81"/>
    </location>
</feature>
<dbReference type="InterPro" id="IPR011051">
    <property type="entry name" value="RmlC_Cupin_sf"/>
</dbReference>
<dbReference type="RefSeq" id="WP_218129444.1">
    <property type="nucleotide sequence ID" value="NZ_FNNP01000030.1"/>
</dbReference>
<dbReference type="Pfam" id="PF01381">
    <property type="entry name" value="HTH_3"/>
    <property type="match status" value="1"/>
</dbReference>
<dbReference type="CDD" id="cd00093">
    <property type="entry name" value="HTH_XRE"/>
    <property type="match status" value="1"/>
</dbReference>
<dbReference type="GO" id="GO:0003677">
    <property type="term" value="F:DNA binding"/>
    <property type="evidence" value="ECO:0007669"/>
    <property type="project" value="UniProtKB-KW"/>
</dbReference>
<dbReference type="Gene3D" id="1.10.260.40">
    <property type="entry name" value="lambda repressor-like DNA-binding domains"/>
    <property type="match status" value="1"/>
</dbReference>
<evidence type="ECO:0000256" key="1">
    <source>
        <dbReference type="ARBA" id="ARBA00023125"/>
    </source>
</evidence>
<dbReference type="SUPFAM" id="SSF51182">
    <property type="entry name" value="RmlC-like cupins"/>
    <property type="match status" value="1"/>
</dbReference>
<dbReference type="InterPro" id="IPR013096">
    <property type="entry name" value="Cupin_2"/>
</dbReference>
<dbReference type="CDD" id="cd02209">
    <property type="entry name" value="cupin_XRE_C"/>
    <property type="match status" value="1"/>
</dbReference>
<dbReference type="InterPro" id="IPR050807">
    <property type="entry name" value="TransReg_Diox_bact_type"/>
</dbReference>
<evidence type="ECO:0000313" key="3">
    <source>
        <dbReference type="EMBL" id="SDX98693.1"/>
    </source>
</evidence>
<dbReference type="STRING" id="985054.SAMN05444358_1301"/>
<proteinExistence type="predicted"/>
<dbReference type="Pfam" id="PF07883">
    <property type="entry name" value="Cupin_2"/>
    <property type="match status" value="1"/>
</dbReference>